<sequence>MAPIRKPLCRPGIGRDCVAYIAPGGVVHVDRWPVGFATAVLRASDVACAEVLARATPPVSCGPEIPVAPARGPMVAFTPVEGRKTREGTFEQYHAGYLGRDAARRADAFDLMTDQARRAHPKRVAAAKEAHDTRSAAATGPVPDFVPPAFAPPFSIGQVAVGRDYAALTERCACAGVKCSSLEAQRASGGRAGDREAAVFRDFERLRVYHRRIGDGLAKEVRRIRPGGAKRSAIRARYLVDQVCLGGMSLAGVLSACGWCNDAKTREGLRLALCAALDRMQGHDLVTPTKGD</sequence>
<organism evidence="1 2">
    <name type="scientific">Pseudooceanicola sediminis</name>
    <dbReference type="NCBI Taxonomy" id="2211117"/>
    <lineage>
        <taxon>Bacteria</taxon>
        <taxon>Pseudomonadati</taxon>
        <taxon>Pseudomonadota</taxon>
        <taxon>Alphaproteobacteria</taxon>
        <taxon>Rhodobacterales</taxon>
        <taxon>Paracoccaceae</taxon>
        <taxon>Pseudooceanicola</taxon>
    </lineage>
</organism>
<name>A0A399J4W8_9RHOB</name>
<reference evidence="1 2" key="1">
    <citation type="submission" date="2018-08" db="EMBL/GenBank/DDBJ databases">
        <title>Pseudooceanicola sediminis CY03 in the family Rhodobacteracea.</title>
        <authorList>
            <person name="Zhang Y.-J."/>
        </authorList>
    </citation>
    <scope>NUCLEOTIDE SEQUENCE [LARGE SCALE GENOMIC DNA]</scope>
    <source>
        <strain evidence="1 2">CY03</strain>
    </source>
</reference>
<accession>A0A399J4W8</accession>
<keyword evidence="2" id="KW-1185">Reference proteome</keyword>
<evidence type="ECO:0000313" key="2">
    <source>
        <dbReference type="Proteomes" id="UP000265848"/>
    </source>
</evidence>
<proteinExistence type="predicted"/>
<dbReference type="AlphaFoldDB" id="A0A399J4W8"/>
<comment type="caution">
    <text evidence="1">The sequence shown here is derived from an EMBL/GenBank/DDBJ whole genome shotgun (WGS) entry which is preliminary data.</text>
</comment>
<protein>
    <submittedName>
        <fullName evidence="1">Uncharacterized protein</fullName>
    </submittedName>
</protein>
<gene>
    <name evidence="1" type="ORF">DL237_10005</name>
</gene>
<dbReference type="EMBL" id="QWJJ01000007">
    <property type="protein sequence ID" value="RII39002.1"/>
    <property type="molecule type" value="Genomic_DNA"/>
</dbReference>
<evidence type="ECO:0000313" key="1">
    <source>
        <dbReference type="EMBL" id="RII39002.1"/>
    </source>
</evidence>
<dbReference type="Proteomes" id="UP000265848">
    <property type="component" value="Unassembled WGS sequence"/>
</dbReference>